<feature type="compositionally biased region" description="Basic and acidic residues" evidence="1">
    <location>
        <begin position="302"/>
        <end position="314"/>
    </location>
</feature>
<evidence type="ECO:0000313" key="2">
    <source>
        <dbReference type="EMBL" id="KAJ7037897.1"/>
    </source>
</evidence>
<comment type="caution">
    <text evidence="2">The sequence shown here is derived from an EMBL/GenBank/DDBJ whole genome shotgun (WGS) entry which is preliminary data.</text>
</comment>
<dbReference type="Proteomes" id="UP001218188">
    <property type="component" value="Unassembled WGS sequence"/>
</dbReference>
<evidence type="ECO:0000313" key="3">
    <source>
        <dbReference type="Proteomes" id="UP001218188"/>
    </source>
</evidence>
<name>A0AAD6X5Z6_9AGAR</name>
<keyword evidence="3" id="KW-1185">Reference proteome</keyword>
<sequence>MMGALGDGKTVFSELGLVTFSAKQRRTMIRGRIVAPPRSLYQHIAIAHLAKCLCIKAKVFACEHHQSYACSTDLNASITERPHNIVQYELFLFDPAAFIAESQSPAQAESFAERAGHEFREIRRLRCRLVWKGNERRKSQVGRQIRSSDWNVLKVGAAFRGPKRDGYRGVFDETIPRINQERNSNGGSLRGTSSTRLGEFRVIGVANKWERLFVCNGGHWERLLACNGGDSGAFFEGGYKDESGREIVIVVTAPSNAACACERRCGSRIIARHQEKRRRAVFGGQDPELKQARMEGGGTPEGKVKVDEGDKLFK</sequence>
<accession>A0AAD6X5Z6</accession>
<reference evidence="2" key="1">
    <citation type="submission" date="2023-03" db="EMBL/GenBank/DDBJ databases">
        <title>Massive genome expansion in bonnet fungi (Mycena s.s.) driven by repeated elements and novel gene families across ecological guilds.</title>
        <authorList>
            <consortium name="Lawrence Berkeley National Laboratory"/>
            <person name="Harder C.B."/>
            <person name="Miyauchi S."/>
            <person name="Viragh M."/>
            <person name="Kuo A."/>
            <person name="Thoen E."/>
            <person name="Andreopoulos B."/>
            <person name="Lu D."/>
            <person name="Skrede I."/>
            <person name="Drula E."/>
            <person name="Henrissat B."/>
            <person name="Morin E."/>
            <person name="Kohler A."/>
            <person name="Barry K."/>
            <person name="LaButti K."/>
            <person name="Morin E."/>
            <person name="Salamov A."/>
            <person name="Lipzen A."/>
            <person name="Mereny Z."/>
            <person name="Hegedus B."/>
            <person name="Baldrian P."/>
            <person name="Stursova M."/>
            <person name="Weitz H."/>
            <person name="Taylor A."/>
            <person name="Grigoriev I.V."/>
            <person name="Nagy L.G."/>
            <person name="Martin F."/>
            <person name="Kauserud H."/>
        </authorList>
    </citation>
    <scope>NUCLEOTIDE SEQUENCE</scope>
    <source>
        <strain evidence="2">CBHHK200</strain>
    </source>
</reference>
<dbReference type="EMBL" id="JARJCM010000034">
    <property type="protein sequence ID" value="KAJ7037897.1"/>
    <property type="molecule type" value="Genomic_DNA"/>
</dbReference>
<gene>
    <name evidence="2" type="ORF">C8F04DRAFT_1327629</name>
</gene>
<evidence type="ECO:0000256" key="1">
    <source>
        <dbReference type="SAM" id="MobiDB-lite"/>
    </source>
</evidence>
<feature type="region of interest" description="Disordered" evidence="1">
    <location>
        <begin position="282"/>
        <end position="314"/>
    </location>
</feature>
<organism evidence="2 3">
    <name type="scientific">Mycena alexandri</name>
    <dbReference type="NCBI Taxonomy" id="1745969"/>
    <lineage>
        <taxon>Eukaryota</taxon>
        <taxon>Fungi</taxon>
        <taxon>Dikarya</taxon>
        <taxon>Basidiomycota</taxon>
        <taxon>Agaricomycotina</taxon>
        <taxon>Agaricomycetes</taxon>
        <taxon>Agaricomycetidae</taxon>
        <taxon>Agaricales</taxon>
        <taxon>Marasmiineae</taxon>
        <taxon>Mycenaceae</taxon>
        <taxon>Mycena</taxon>
    </lineage>
</organism>
<dbReference type="AlphaFoldDB" id="A0AAD6X5Z6"/>
<proteinExistence type="predicted"/>
<protein>
    <submittedName>
        <fullName evidence="2">Uncharacterized protein</fullName>
    </submittedName>
</protein>